<name>A0A949WR57_9CLOT</name>
<keyword evidence="2" id="KW-0732">Signal</keyword>
<dbReference type="AlphaFoldDB" id="A0A949WR57"/>
<feature type="signal peptide" evidence="2">
    <location>
        <begin position="1"/>
        <end position="29"/>
    </location>
</feature>
<organism evidence="3 4">
    <name type="scientific">Clostridium thailandense</name>
    <dbReference type="NCBI Taxonomy" id="2794346"/>
    <lineage>
        <taxon>Bacteria</taxon>
        <taxon>Bacillati</taxon>
        <taxon>Bacillota</taxon>
        <taxon>Clostridia</taxon>
        <taxon>Eubacteriales</taxon>
        <taxon>Clostridiaceae</taxon>
        <taxon>Clostridium</taxon>
    </lineage>
</organism>
<reference evidence="3" key="1">
    <citation type="submission" date="2020-12" db="EMBL/GenBank/DDBJ databases">
        <title>Clostridium thailandense sp. nov., a novel acetogenic bacterium isolated from peat land soil in Thailand.</title>
        <authorList>
            <person name="Chaikitkaew S."/>
            <person name="Birkeland N.K."/>
        </authorList>
    </citation>
    <scope>NUCLEOTIDE SEQUENCE</scope>
    <source>
        <strain evidence="3">PL3</strain>
    </source>
</reference>
<dbReference type="Proteomes" id="UP000694308">
    <property type="component" value="Unassembled WGS sequence"/>
</dbReference>
<feature type="region of interest" description="Disordered" evidence="1">
    <location>
        <begin position="127"/>
        <end position="156"/>
    </location>
</feature>
<protein>
    <submittedName>
        <fullName evidence="3">Uncharacterized protein</fullName>
    </submittedName>
</protein>
<sequence length="156" mass="17961">MNRKKLMRKVLPVLVTGSVLVSTGTLTFAEGTTQIQDISQKQCTKNITDNFKSRLDKLVNSSIITQEQENRILDYIKQKDDERKKEMDKVKNMTEAEREAYFASNPRQKTDLLSDLVKSGLITQDQADAIKKTMPNKQKKNNERTRDKSTNYTTDK</sequence>
<dbReference type="EMBL" id="JAEEGC010000050">
    <property type="protein sequence ID" value="MBV7273576.1"/>
    <property type="molecule type" value="Genomic_DNA"/>
</dbReference>
<proteinExistence type="predicted"/>
<feature type="chain" id="PRO_5037106861" evidence="2">
    <location>
        <begin position="30"/>
        <end position="156"/>
    </location>
</feature>
<evidence type="ECO:0000313" key="4">
    <source>
        <dbReference type="Proteomes" id="UP000694308"/>
    </source>
</evidence>
<evidence type="ECO:0000256" key="1">
    <source>
        <dbReference type="SAM" id="MobiDB-lite"/>
    </source>
</evidence>
<evidence type="ECO:0000256" key="2">
    <source>
        <dbReference type="SAM" id="SignalP"/>
    </source>
</evidence>
<gene>
    <name evidence="3" type="ORF">I6U48_11710</name>
</gene>
<evidence type="ECO:0000313" key="3">
    <source>
        <dbReference type="EMBL" id="MBV7273576.1"/>
    </source>
</evidence>
<dbReference type="RefSeq" id="WP_218320645.1">
    <property type="nucleotide sequence ID" value="NZ_JAEEGC010000050.1"/>
</dbReference>
<accession>A0A949WR57</accession>
<feature type="compositionally biased region" description="Basic and acidic residues" evidence="1">
    <location>
        <begin position="140"/>
        <end position="156"/>
    </location>
</feature>
<keyword evidence="4" id="KW-1185">Reference proteome</keyword>
<comment type="caution">
    <text evidence="3">The sequence shown here is derived from an EMBL/GenBank/DDBJ whole genome shotgun (WGS) entry which is preliminary data.</text>
</comment>